<organism evidence="3 4">
    <name type="scientific">Helianthus annuus</name>
    <name type="common">Common sunflower</name>
    <dbReference type="NCBI Taxonomy" id="4232"/>
    <lineage>
        <taxon>Eukaryota</taxon>
        <taxon>Viridiplantae</taxon>
        <taxon>Streptophyta</taxon>
        <taxon>Embryophyta</taxon>
        <taxon>Tracheophyta</taxon>
        <taxon>Spermatophyta</taxon>
        <taxon>Magnoliopsida</taxon>
        <taxon>eudicotyledons</taxon>
        <taxon>Gunneridae</taxon>
        <taxon>Pentapetalae</taxon>
        <taxon>asterids</taxon>
        <taxon>campanulids</taxon>
        <taxon>Asterales</taxon>
        <taxon>Asteraceae</taxon>
        <taxon>Asteroideae</taxon>
        <taxon>Heliantheae alliance</taxon>
        <taxon>Heliantheae</taxon>
        <taxon>Helianthus</taxon>
    </lineage>
</organism>
<gene>
    <name evidence="3" type="ORF">HanXRQr2_Chr10g0444201</name>
</gene>
<evidence type="ECO:0000256" key="2">
    <source>
        <dbReference type="ARBA" id="ARBA00023002"/>
    </source>
</evidence>
<dbReference type="InterPro" id="IPR045000">
    <property type="entry name" value="TR"/>
</dbReference>
<dbReference type="SUPFAM" id="SSF51735">
    <property type="entry name" value="NAD(P)-binding Rossmann-fold domains"/>
    <property type="match status" value="1"/>
</dbReference>
<dbReference type="EC" id="1.1.1.-" evidence="3"/>
<dbReference type="Gramene" id="mRNA:HanXRQr2_Chr10g0444201">
    <property type="protein sequence ID" value="CDS:HanXRQr2_Chr10g0444201.1"/>
    <property type="gene ID" value="HanXRQr2_Chr10g0444201"/>
</dbReference>
<dbReference type="PRINTS" id="PR00081">
    <property type="entry name" value="GDHRDH"/>
</dbReference>
<dbReference type="Pfam" id="PF00106">
    <property type="entry name" value="adh_short"/>
    <property type="match status" value="1"/>
</dbReference>
<comment type="caution">
    <text evidence="3">The sequence shown here is derived from an EMBL/GenBank/DDBJ whole genome shotgun (WGS) entry which is preliminary data.</text>
</comment>
<dbReference type="Gene3D" id="3.40.50.720">
    <property type="entry name" value="NAD(P)-binding Rossmann-like Domain"/>
    <property type="match status" value="1"/>
</dbReference>
<keyword evidence="1" id="KW-0521">NADP</keyword>
<dbReference type="GO" id="GO:0016491">
    <property type="term" value="F:oxidoreductase activity"/>
    <property type="evidence" value="ECO:0007669"/>
    <property type="project" value="UniProtKB-KW"/>
</dbReference>
<reference evidence="3" key="1">
    <citation type="journal article" date="2017" name="Nature">
        <title>The sunflower genome provides insights into oil metabolism, flowering and Asterid evolution.</title>
        <authorList>
            <person name="Badouin H."/>
            <person name="Gouzy J."/>
            <person name="Grassa C.J."/>
            <person name="Murat F."/>
            <person name="Staton S.E."/>
            <person name="Cottret L."/>
            <person name="Lelandais-Briere C."/>
            <person name="Owens G.L."/>
            <person name="Carrere S."/>
            <person name="Mayjonade B."/>
            <person name="Legrand L."/>
            <person name="Gill N."/>
            <person name="Kane N.C."/>
            <person name="Bowers J.E."/>
            <person name="Hubner S."/>
            <person name="Bellec A."/>
            <person name="Berard A."/>
            <person name="Berges H."/>
            <person name="Blanchet N."/>
            <person name="Boniface M.C."/>
            <person name="Brunel D."/>
            <person name="Catrice O."/>
            <person name="Chaidir N."/>
            <person name="Claudel C."/>
            <person name="Donnadieu C."/>
            <person name="Faraut T."/>
            <person name="Fievet G."/>
            <person name="Helmstetter N."/>
            <person name="King M."/>
            <person name="Knapp S.J."/>
            <person name="Lai Z."/>
            <person name="Le Paslier M.C."/>
            <person name="Lippi Y."/>
            <person name="Lorenzon L."/>
            <person name="Mandel J.R."/>
            <person name="Marage G."/>
            <person name="Marchand G."/>
            <person name="Marquand E."/>
            <person name="Bret-Mestries E."/>
            <person name="Morien E."/>
            <person name="Nambeesan S."/>
            <person name="Nguyen T."/>
            <person name="Pegot-Espagnet P."/>
            <person name="Pouilly N."/>
            <person name="Raftis F."/>
            <person name="Sallet E."/>
            <person name="Schiex T."/>
            <person name="Thomas J."/>
            <person name="Vandecasteele C."/>
            <person name="Vares D."/>
            <person name="Vear F."/>
            <person name="Vautrin S."/>
            <person name="Crespi M."/>
            <person name="Mangin B."/>
            <person name="Burke J.M."/>
            <person name="Salse J."/>
            <person name="Munos S."/>
            <person name="Vincourt P."/>
            <person name="Rieseberg L.H."/>
            <person name="Langlade N.B."/>
        </authorList>
    </citation>
    <scope>NUCLEOTIDE SEQUENCE</scope>
    <source>
        <tissue evidence="3">Leaves</tissue>
    </source>
</reference>
<dbReference type="InterPro" id="IPR036291">
    <property type="entry name" value="NAD(P)-bd_dom_sf"/>
</dbReference>
<keyword evidence="4" id="KW-1185">Reference proteome</keyword>
<evidence type="ECO:0000313" key="4">
    <source>
        <dbReference type="Proteomes" id="UP000215914"/>
    </source>
</evidence>
<dbReference type="InterPro" id="IPR002347">
    <property type="entry name" value="SDR_fam"/>
</dbReference>
<proteinExistence type="predicted"/>
<sequence>MEHSKNPRWRLDGMTALVTGGTRGIGYAVVEELAALGAVVHTCSRNESELNQRLQEWSLKGFSVTGSVCDVASRHQREVLVAKVSSLFNGKLNILVSCSSFFSSSEADNLCI</sequence>
<dbReference type="EMBL" id="MNCJ02000325">
    <property type="protein sequence ID" value="KAF5786707.1"/>
    <property type="molecule type" value="Genomic_DNA"/>
</dbReference>
<dbReference type="Proteomes" id="UP000215914">
    <property type="component" value="Unassembled WGS sequence"/>
</dbReference>
<name>A0A9K3HYB0_HELAN</name>
<evidence type="ECO:0000313" key="3">
    <source>
        <dbReference type="EMBL" id="KAF5786707.1"/>
    </source>
</evidence>
<keyword evidence="2 3" id="KW-0560">Oxidoreductase</keyword>
<protein>
    <submittedName>
        <fullName evidence="3">Oxidoreductase</fullName>
        <ecNumber evidence="3">1.1.1.-</ecNumber>
    </submittedName>
</protein>
<dbReference type="PANTHER" id="PTHR42898">
    <property type="entry name" value="TROPINONE REDUCTASE"/>
    <property type="match status" value="1"/>
</dbReference>
<reference evidence="3" key="2">
    <citation type="submission" date="2020-06" db="EMBL/GenBank/DDBJ databases">
        <title>Helianthus annuus Genome sequencing and assembly Release 2.</title>
        <authorList>
            <person name="Gouzy J."/>
            <person name="Langlade N."/>
            <person name="Munos S."/>
        </authorList>
    </citation>
    <scope>NUCLEOTIDE SEQUENCE</scope>
    <source>
        <tissue evidence="3">Leaves</tissue>
    </source>
</reference>
<dbReference type="PANTHER" id="PTHR42898:SF103">
    <property type="entry name" value="GLUCOSE_RIBITOL DEHYDROGENASE-RELATED"/>
    <property type="match status" value="1"/>
</dbReference>
<evidence type="ECO:0000256" key="1">
    <source>
        <dbReference type="ARBA" id="ARBA00022857"/>
    </source>
</evidence>
<accession>A0A9K3HYB0</accession>
<dbReference type="AlphaFoldDB" id="A0A9K3HYB0"/>